<dbReference type="AlphaFoldDB" id="A0A2Z6SEB7"/>
<sequence>MFYIKTVIPVLWREPWHNANYYNRNSLYTIITSSLSNDVKEFLTKKGIKTSDKSPAFDYLSFCKSIDIRIIDNIITTSSPLSEYNRFLLQEEIYSFLIKKCSEIKYLNIYDAFDLVYHPEAKISDDYDYTFLEYTLLDLHNLKVITIYSPLLLFNDDDFEEKLEIVAYRNLEILEVESINGYLQS</sequence>
<accession>A0A2Z6SEB7</accession>
<evidence type="ECO:0000313" key="1">
    <source>
        <dbReference type="EMBL" id="GBC03329.1"/>
    </source>
</evidence>
<dbReference type="Proteomes" id="UP000247702">
    <property type="component" value="Unassembled WGS sequence"/>
</dbReference>
<evidence type="ECO:0000313" key="2">
    <source>
        <dbReference type="Proteomes" id="UP000247702"/>
    </source>
</evidence>
<reference evidence="1 2" key="1">
    <citation type="submission" date="2017-11" db="EMBL/GenBank/DDBJ databases">
        <title>The genome of Rhizophagus clarus HR1 reveals common genetic basis of auxotrophy among arbuscular mycorrhizal fungi.</title>
        <authorList>
            <person name="Kobayashi Y."/>
        </authorList>
    </citation>
    <scope>NUCLEOTIDE SEQUENCE [LARGE SCALE GENOMIC DNA]</scope>
    <source>
        <strain evidence="1 2">HR1</strain>
    </source>
</reference>
<comment type="caution">
    <text evidence="1">The sequence shown here is derived from an EMBL/GenBank/DDBJ whole genome shotgun (WGS) entry which is preliminary data.</text>
</comment>
<protein>
    <submittedName>
        <fullName evidence="1">Uncharacterized protein</fullName>
    </submittedName>
</protein>
<dbReference type="EMBL" id="BEXD01003879">
    <property type="protein sequence ID" value="GBC03329.1"/>
    <property type="molecule type" value="Genomic_DNA"/>
</dbReference>
<gene>
    <name evidence="1" type="ORF">RclHR1_05070013</name>
</gene>
<name>A0A2Z6SEB7_9GLOM</name>
<organism evidence="1 2">
    <name type="scientific">Rhizophagus clarus</name>
    <dbReference type="NCBI Taxonomy" id="94130"/>
    <lineage>
        <taxon>Eukaryota</taxon>
        <taxon>Fungi</taxon>
        <taxon>Fungi incertae sedis</taxon>
        <taxon>Mucoromycota</taxon>
        <taxon>Glomeromycotina</taxon>
        <taxon>Glomeromycetes</taxon>
        <taxon>Glomerales</taxon>
        <taxon>Glomeraceae</taxon>
        <taxon>Rhizophagus</taxon>
    </lineage>
</organism>
<proteinExistence type="predicted"/>
<keyword evidence="2" id="KW-1185">Reference proteome</keyword>